<dbReference type="CDD" id="cd01852">
    <property type="entry name" value="AIG1"/>
    <property type="match status" value="2"/>
</dbReference>
<dbReference type="GO" id="GO:0005525">
    <property type="term" value="F:GTP binding"/>
    <property type="evidence" value="ECO:0007669"/>
    <property type="project" value="UniProtKB-KW"/>
</dbReference>
<dbReference type="AlphaFoldDB" id="A0AAJ7L7E9"/>
<proteinExistence type="inferred from homology"/>
<evidence type="ECO:0000313" key="6">
    <source>
        <dbReference type="Proteomes" id="UP000694890"/>
    </source>
</evidence>
<feature type="compositionally biased region" description="Basic and acidic residues" evidence="4">
    <location>
        <begin position="253"/>
        <end position="322"/>
    </location>
</feature>
<feature type="domain" description="AIG1-type G" evidence="5">
    <location>
        <begin position="392"/>
        <end position="590"/>
    </location>
</feature>
<dbReference type="InterPro" id="IPR006703">
    <property type="entry name" value="G_AIG1"/>
</dbReference>
<dbReference type="InterPro" id="IPR045058">
    <property type="entry name" value="GIMA/IAN/Toc"/>
</dbReference>
<feature type="region of interest" description="Disordered" evidence="4">
    <location>
        <begin position="253"/>
        <end position="334"/>
    </location>
</feature>
<feature type="compositionally biased region" description="Basic and acidic residues" evidence="4">
    <location>
        <begin position="635"/>
        <end position="720"/>
    </location>
</feature>
<dbReference type="PANTHER" id="PTHR10903">
    <property type="entry name" value="GTPASE, IMAP FAMILY MEMBER-RELATED"/>
    <property type="match status" value="1"/>
</dbReference>
<protein>
    <submittedName>
        <fullName evidence="7">Bromodomain adjacent to zinc finger domain protein 2B</fullName>
    </submittedName>
</protein>
<accession>A0AAJ7L7E9</accession>
<feature type="region of interest" description="Disordered" evidence="4">
    <location>
        <begin position="635"/>
        <end position="728"/>
    </location>
</feature>
<feature type="domain" description="AIG1-type G" evidence="5">
    <location>
        <begin position="11"/>
        <end position="209"/>
    </location>
</feature>
<dbReference type="KEGG" id="lcf:108872545"/>
<evidence type="ECO:0000256" key="4">
    <source>
        <dbReference type="SAM" id="MobiDB-lite"/>
    </source>
</evidence>
<evidence type="ECO:0000313" key="7">
    <source>
        <dbReference type="RefSeq" id="XP_018515807.2"/>
    </source>
</evidence>
<evidence type="ECO:0000259" key="5">
    <source>
        <dbReference type="PROSITE" id="PS51720"/>
    </source>
</evidence>
<dbReference type="PANTHER" id="PTHR10903:SF112">
    <property type="entry name" value="SI:CH211-113E8.5"/>
    <property type="match status" value="1"/>
</dbReference>
<evidence type="ECO:0000256" key="3">
    <source>
        <dbReference type="ARBA" id="ARBA00023134"/>
    </source>
</evidence>
<keyword evidence="2" id="KW-0547">Nucleotide-binding</keyword>
<dbReference type="GeneID" id="108872545"/>
<name>A0AAJ7L7E9_LATCA</name>
<dbReference type="Pfam" id="PF04548">
    <property type="entry name" value="AIG1"/>
    <property type="match status" value="2"/>
</dbReference>
<comment type="similarity">
    <text evidence="1">Belongs to the TRAFAC class TrmE-Era-EngA-EngB-Septin-like GTPase superfamily. AIG1/Toc34/Toc159-like paraseptin GTPase family. IAN subfamily.</text>
</comment>
<dbReference type="FunFam" id="3.40.50.300:FF:000366">
    <property type="entry name" value="GTPase, IMAP family member 2"/>
    <property type="match status" value="2"/>
</dbReference>
<dbReference type="InterPro" id="IPR027417">
    <property type="entry name" value="P-loop_NTPase"/>
</dbReference>
<organism evidence="6 7">
    <name type="scientific">Lates calcarifer</name>
    <name type="common">Barramundi</name>
    <name type="synonym">Holocentrus calcarifer</name>
    <dbReference type="NCBI Taxonomy" id="8187"/>
    <lineage>
        <taxon>Eukaryota</taxon>
        <taxon>Metazoa</taxon>
        <taxon>Chordata</taxon>
        <taxon>Craniata</taxon>
        <taxon>Vertebrata</taxon>
        <taxon>Euteleostomi</taxon>
        <taxon>Actinopterygii</taxon>
        <taxon>Neopterygii</taxon>
        <taxon>Teleostei</taxon>
        <taxon>Neoteleostei</taxon>
        <taxon>Acanthomorphata</taxon>
        <taxon>Carangaria</taxon>
        <taxon>Carangaria incertae sedis</taxon>
        <taxon>Centropomidae</taxon>
        <taxon>Lates</taxon>
    </lineage>
</organism>
<evidence type="ECO:0000256" key="2">
    <source>
        <dbReference type="ARBA" id="ARBA00022741"/>
    </source>
</evidence>
<dbReference type="Gene3D" id="3.40.50.300">
    <property type="entry name" value="P-loop containing nucleotide triphosphate hydrolases"/>
    <property type="match status" value="2"/>
</dbReference>
<gene>
    <name evidence="7" type="primary">LOC108872545</name>
</gene>
<keyword evidence="3" id="KW-0342">GTP-binding</keyword>
<dbReference type="RefSeq" id="XP_018515807.2">
    <property type="nucleotide sequence ID" value="XM_018660291.2"/>
</dbReference>
<dbReference type="SUPFAM" id="SSF52540">
    <property type="entry name" value="P-loop containing nucleoside triphosphate hydrolases"/>
    <property type="match status" value="2"/>
</dbReference>
<reference evidence="7" key="1">
    <citation type="submission" date="2025-08" db="UniProtKB">
        <authorList>
            <consortium name="RefSeq"/>
        </authorList>
    </citation>
    <scope>IDENTIFICATION</scope>
    <source>
        <tissue evidence="7">Brain</tissue>
    </source>
</reference>
<evidence type="ECO:0000256" key="1">
    <source>
        <dbReference type="ARBA" id="ARBA00008535"/>
    </source>
</evidence>
<dbReference type="PROSITE" id="PS51720">
    <property type="entry name" value="G_AIG1"/>
    <property type="match status" value="2"/>
</dbReference>
<sequence>MDSSSGFRVNNEELRIVMVGKTGIGKSSTGNTILGRQCFESKFSAKSMTVDCSKGRATVDGQQVVVIDTPGLFDTRFGLDKTTGDICQCITYASPGPHIFLVVIRLGRFTDEEKQTVQKIQKIFGQAADRYSMVLFTGGDLLEDSTIEEFLGESLELQELVARCNGQYHVFNNKLKDHSQVRELLQKIRNIVQKNGGSHYTNQMFQEAERAIEEEKRRILREKEEQIRKEREEVERKIQEKYEKQMEKINEQLQAERERERREREEERKREKEEMNEERRREREEREAEQQRERQEREREMERMKNELKEQHDRELREERQKLQSRYENAAREEAEDGNPLHALVKAVGLAVNAFTQLGGIIKSFFKFCCWTCSALFNLLNMDSSAGFRVNNEELRIVMVGKTGIGKSAAGNTILGRKCFESKFSAKSMTVDCSKGKDIVDGQQVAVIDTPGLFDTRFDPERTHKDLNQCISFAAPGPHIFLVVIRLGRFTDEEKQTVQKIQEIFGQAADRYSMVLFTGGDLLEDSTIEEFLEGSLELQELVARCNGQYHVFNNKLKDRSQVRELLQKIRNIVQKNGGSHYTNQMFQEAERAIEEEKRRILREKEEQIRKEREEVERKLKEVYDQEMRRINEQLQAERERERREREEEMRRMKEEMNEQRRREMMEREAERQREREERQKEMERTQRELREAHERKMREEEQRLREEHARRARAQAERSNRSSGCVIL</sequence>
<dbReference type="Proteomes" id="UP000694890">
    <property type="component" value="Linkage group LG10"/>
</dbReference>